<protein>
    <submittedName>
        <fullName evidence="2">Uncharacterized protein</fullName>
    </submittedName>
</protein>
<evidence type="ECO:0000313" key="3">
    <source>
        <dbReference type="Proteomes" id="UP000054144"/>
    </source>
</evidence>
<name>A0A0D7A119_9AGAR</name>
<sequence>MYAFRVLAYLFAFAIVCAYAAPVDIEARSSDNAVPLPNAKLVETFARSEAPESRDGASTRHDRILPREKEARVINVEEVAREADPTCR</sequence>
<dbReference type="AlphaFoldDB" id="A0A0D7A119"/>
<evidence type="ECO:0000256" key="1">
    <source>
        <dbReference type="SAM" id="SignalP"/>
    </source>
</evidence>
<organism evidence="2 3">
    <name type="scientific">Fistulina hepatica ATCC 64428</name>
    <dbReference type="NCBI Taxonomy" id="1128425"/>
    <lineage>
        <taxon>Eukaryota</taxon>
        <taxon>Fungi</taxon>
        <taxon>Dikarya</taxon>
        <taxon>Basidiomycota</taxon>
        <taxon>Agaricomycotina</taxon>
        <taxon>Agaricomycetes</taxon>
        <taxon>Agaricomycetidae</taxon>
        <taxon>Agaricales</taxon>
        <taxon>Fistulinaceae</taxon>
        <taxon>Fistulina</taxon>
    </lineage>
</organism>
<feature type="signal peptide" evidence="1">
    <location>
        <begin position="1"/>
        <end position="20"/>
    </location>
</feature>
<accession>A0A0D7A119</accession>
<keyword evidence="3" id="KW-1185">Reference proteome</keyword>
<dbReference type="EMBL" id="KN882089">
    <property type="protein sequence ID" value="KIY44493.1"/>
    <property type="molecule type" value="Genomic_DNA"/>
</dbReference>
<gene>
    <name evidence="2" type="ORF">FISHEDRAFT_77415</name>
</gene>
<evidence type="ECO:0000313" key="2">
    <source>
        <dbReference type="EMBL" id="KIY44493.1"/>
    </source>
</evidence>
<proteinExistence type="predicted"/>
<feature type="chain" id="PRO_5002315900" evidence="1">
    <location>
        <begin position="21"/>
        <end position="88"/>
    </location>
</feature>
<keyword evidence="1" id="KW-0732">Signal</keyword>
<reference evidence="2 3" key="1">
    <citation type="journal article" date="2015" name="Fungal Genet. Biol.">
        <title>Evolution of novel wood decay mechanisms in Agaricales revealed by the genome sequences of Fistulina hepatica and Cylindrobasidium torrendii.</title>
        <authorList>
            <person name="Floudas D."/>
            <person name="Held B.W."/>
            <person name="Riley R."/>
            <person name="Nagy L.G."/>
            <person name="Koehler G."/>
            <person name="Ransdell A.S."/>
            <person name="Younus H."/>
            <person name="Chow J."/>
            <person name="Chiniquy J."/>
            <person name="Lipzen A."/>
            <person name="Tritt A."/>
            <person name="Sun H."/>
            <person name="Haridas S."/>
            <person name="LaButti K."/>
            <person name="Ohm R.A."/>
            <person name="Kues U."/>
            <person name="Blanchette R.A."/>
            <person name="Grigoriev I.V."/>
            <person name="Minto R.E."/>
            <person name="Hibbett D.S."/>
        </authorList>
    </citation>
    <scope>NUCLEOTIDE SEQUENCE [LARGE SCALE GENOMIC DNA]</scope>
    <source>
        <strain evidence="2 3">ATCC 64428</strain>
    </source>
</reference>
<dbReference type="Proteomes" id="UP000054144">
    <property type="component" value="Unassembled WGS sequence"/>
</dbReference>